<gene>
    <name evidence="1" type="ORF">KPL71_001523</name>
</gene>
<keyword evidence="2" id="KW-1185">Reference proteome</keyword>
<organism evidence="1 2">
    <name type="scientific">Citrus sinensis</name>
    <name type="common">Sweet orange</name>
    <name type="synonym">Citrus aurantium var. sinensis</name>
    <dbReference type="NCBI Taxonomy" id="2711"/>
    <lineage>
        <taxon>Eukaryota</taxon>
        <taxon>Viridiplantae</taxon>
        <taxon>Streptophyta</taxon>
        <taxon>Embryophyta</taxon>
        <taxon>Tracheophyta</taxon>
        <taxon>Spermatophyta</taxon>
        <taxon>Magnoliopsida</taxon>
        <taxon>eudicotyledons</taxon>
        <taxon>Gunneridae</taxon>
        <taxon>Pentapetalae</taxon>
        <taxon>rosids</taxon>
        <taxon>malvids</taxon>
        <taxon>Sapindales</taxon>
        <taxon>Rutaceae</taxon>
        <taxon>Aurantioideae</taxon>
        <taxon>Citrus</taxon>
    </lineage>
</organism>
<evidence type="ECO:0000313" key="1">
    <source>
        <dbReference type="EMBL" id="KAH9802787.1"/>
    </source>
</evidence>
<accession>A0ACB8NX27</accession>
<comment type="caution">
    <text evidence="1">The sequence shown here is derived from an EMBL/GenBank/DDBJ whole genome shotgun (WGS) entry which is preliminary data.</text>
</comment>
<reference evidence="2" key="1">
    <citation type="journal article" date="2023" name="Hortic. Res.">
        <title>A chromosome-level phased genome enabling allele-level studies in sweet orange: a case study on citrus Huanglongbing tolerance.</title>
        <authorList>
            <person name="Wu B."/>
            <person name="Yu Q."/>
            <person name="Deng Z."/>
            <person name="Duan Y."/>
            <person name="Luo F."/>
            <person name="Gmitter F. Jr."/>
        </authorList>
    </citation>
    <scope>NUCLEOTIDE SEQUENCE [LARGE SCALE GENOMIC DNA]</scope>
    <source>
        <strain evidence="2">cv. Valencia</strain>
    </source>
</reference>
<protein>
    <submittedName>
        <fullName evidence="1">MJK13.9 protein</fullName>
    </submittedName>
</protein>
<dbReference type="EMBL" id="CM039170">
    <property type="protein sequence ID" value="KAH9802787.1"/>
    <property type="molecule type" value="Genomic_DNA"/>
</dbReference>
<evidence type="ECO:0000313" key="2">
    <source>
        <dbReference type="Proteomes" id="UP000829398"/>
    </source>
</evidence>
<sequence length="713" mass="78562">MADRYRLFSIEELPSHLIFEILTSGRLSAVDLAHLELTSKTFGGSHGLYPQKFRSLVDLAASQLCALHSIYAGMSRNVQIELLNRCNGNWKRVLRFLQSVEHSSDIVETSAGNMQITTGRYHTLLISNSSVFSCGSSLCGVLGHGPETTQCVSFTRINFPSAAHVVQVSASENHAAFVLQSGQVFTCGDNSSFCCGHRDTNRPIFRPRLVEALKGVPCKQVTAGLNFTGFLTIRGHVHTCGSNTHGQLGHGDTLDRPTPKSIAPLEEVGSVVQIAAGPSYMLAVTGNGVVYSFGSGSNFCLGHGEQHDELQPRAIQTFRRKGIHVVRVSAGDEHVVALDSSGYVYTWGKGYCGALGHGDEIDKTLPEPLSSLKSHLAVQHKILENVDTIVPNSGFGILLLLAHLVNLRDSASSLKFAPPSFKRTRGAALISYVMTQLRPDKILSALGPNKARISFVFGYPCTPKRILPMEKEFGMELRFNTIFHPQTDGQLRKTIQTLENMLRACVLDLGRVLCFGKKSKLSLRFIGPFEILEKIGTMALPPSLSRLDDVFHVSVLRKYIADPSHILDYQPIRISKDMSYKEQSMEILDKKEQALRKRVRPLAKVCARKRKTFVLVDTGSVYGFGWMGFGSLGFPDRGVSDKVLRPRILDSLRAHHVSQISTGLYHTVVVTDRGRLFGFGDNERAQLGHDTLRGCLEPTEIFIQEMEEDTGLA</sequence>
<name>A0ACB8NX27_CITSI</name>
<dbReference type="Proteomes" id="UP000829398">
    <property type="component" value="Chromosome 1"/>
</dbReference>
<proteinExistence type="predicted"/>